<evidence type="ECO:0000313" key="11">
    <source>
        <dbReference type="Proteomes" id="UP000464314"/>
    </source>
</evidence>
<feature type="transmembrane region" description="Helical" evidence="8">
    <location>
        <begin position="9"/>
        <end position="33"/>
    </location>
</feature>
<feature type="transmembrane region" description="Helical" evidence="8">
    <location>
        <begin position="76"/>
        <end position="94"/>
    </location>
</feature>
<feature type="transmembrane region" description="Helical" evidence="8">
    <location>
        <begin position="139"/>
        <end position="155"/>
    </location>
</feature>
<dbReference type="GO" id="GO:0005886">
    <property type="term" value="C:plasma membrane"/>
    <property type="evidence" value="ECO:0007669"/>
    <property type="project" value="UniProtKB-SubCell"/>
</dbReference>
<dbReference type="Proteomes" id="UP000464314">
    <property type="component" value="Chromosome"/>
</dbReference>
<keyword evidence="5 8" id="KW-0812">Transmembrane</keyword>
<dbReference type="Pfam" id="PF12832">
    <property type="entry name" value="MFS_1_like"/>
    <property type="match status" value="1"/>
</dbReference>
<protein>
    <submittedName>
        <fullName evidence="10">MFS transporter</fullName>
    </submittedName>
</protein>
<dbReference type="KEGG" id="anr:Ana3638_12820"/>
<sequence>MKTMTKKQLAIRFGIIEAVYWSIFATFAAYITAFGLSRGYAQSTVSIMVSIYMTGAFTGQFVLGSVCDKLRTNKKVFLFGLSMACFLQLGMYFFKNPILFSVLYGLFGFMLGPMGSILETWMLKCINYDGVLYGKSRSAGSAGYAVVILIMGTLIGKFGFFLMPICSTVFIIITFIISLLTQDSPVEESVKTSISMKDIMSIMRIPIYLLIIVMMFFIGLAIAPINNLKIMVLKSVGGDVAIQGIDSFIGCISQFTLFFFSGAFAAIPAKKRLFGCSIMIFLAIVINLIATAPWMVITGSVILFGSYSLLIPAAREVVRVHIEYKYQTTANGLVDAFYGSLAGTISLLYAGTLADTVSVKFMVFVSMLIAFIPISIISGVIIRGRKNKNII</sequence>
<evidence type="ECO:0000256" key="3">
    <source>
        <dbReference type="ARBA" id="ARBA00022475"/>
    </source>
</evidence>
<evidence type="ECO:0000256" key="1">
    <source>
        <dbReference type="ARBA" id="ARBA00004429"/>
    </source>
</evidence>
<dbReference type="InterPro" id="IPR024989">
    <property type="entry name" value="MFS_assoc_dom"/>
</dbReference>
<keyword evidence="6 8" id="KW-1133">Transmembrane helix</keyword>
<accession>A0A6P1TMY7</accession>
<dbReference type="GO" id="GO:0030395">
    <property type="term" value="F:lactose binding"/>
    <property type="evidence" value="ECO:0007669"/>
    <property type="project" value="TreeGrafter"/>
</dbReference>
<feature type="transmembrane region" description="Helical" evidence="8">
    <location>
        <begin position="100"/>
        <end position="118"/>
    </location>
</feature>
<evidence type="ECO:0000259" key="9">
    <source>
        <dbReference type="Pfam" id="PF12832"/>
    </source>
</evidence>
<keyword evidence="3" id="KW-1003">Cell membrane</keyword>
<keyword evidence="7 8" id="KW-0472">Membrane</keyword>
<evidence type="ECO:0000256" key="6">
    <source>
        <dbReference type="ARBA" id="ARBA00022989"/>
    </source>
</evidence>
<organism evidence="10 11">
    <name type="scientific">Anaerocolumna sedimenticola</name>
    <dbReference type="NCBI Taxonomy" id="2696063"/>
    <lineage>
        <taxon>Bacteria</taxon>
        <taxon>Bacillati</taxon>
        <taxon>Bacillota</taxon>
        <taxon>Clostridia</taxon>
        <taxon>Lachnospirales</taxon>
        <taxon>Lachnospiraceae</taxon>
        <taxon>Anaerocolumna</taxon>
    </lineage>
</organism>
<evidence type="ECO:0000256" key="5">
    <source>
        <dbReference type="ARBA" id="ARBA00022692"/>
    </source>
</evidence>
<gene>
    <name evidence="10" type="ORF">Ana3638_12820</name>
</gene>
<keyword evidence="2" id="KW-0813">Transport</keyword>
<evidence type="ECO:0000256" key="7">
    <source>
        <dbReference type="ARBA" id="ARBA00023136"/>
    </source>
</evidence>
<feature type="transmembrane region" description="Helical" evidence="8">
    <location>
        <begin position="161"/>
        <end position="181"/>
    </location>
</feature>
<evidence type="ECO:0000256" key="8">
    <source>
        <dbReference type="SAM" id="Phobius"/>
    </source>
</evidence>
<proteinExistence type="predicted"/>
<reference evidence="10 11" key="1">
    <citation type="submission" date="2020-01" db="EMBL/GenBank/DDBJ databases">
        <title>Genome analysis of Anaerocolumna sp. CBA3638.</title>
        <authorList>
            <person name="Kim J."/>
            <person name="Roh S.W."/>
        </authorList>
    </citation>
    <scope>NUCLEOTIDE SEQUENCE [LARGE SCALE GENOMIC DNA]</scope>
    <source>
        <strain evidence="10 11">CBA3638</strain>
    </source>
</reference>
<feature type="transmembrane region" description="Helical" evidence="8">
    <location>
        <begin position="330"/>
        <end position="349"/>
    </location>
</feature>
<keyword evidence="11" id="KW-1185">Reference proteome</keyword>
<evidence type="ECO:0000313" key="10">
    <source>
        <dbReference type="EMBL" id="QHQ61549.1"/>
    </source>
</evidence>
<dbReference type="RefSeq" id="WP_161838374.1">
    <property type="nucleotide sequence ID" value="NZ_CP048000.1"/>
</dbReference>
<feature type="transmembrane region" description="Helical" evidence="8">
    <location>
        <begin position="45"/>
        <end position="64"/>
    </location>
</feature>
<dbReference type="EMBL" id="CP048000">
    <property type="protein sequence ID" value="QHQ61549.1"/>
    <property type="molecule type" value="Genomic_DNA"/>
</dbReference>
<feature type="transmembrane region" description="Helical" evidence="8">
    <location>
        <begin position="273"/>
        <end position="290"/>
    </location>
</feature>
<dbReference type="PANTHER" id="PTHR23522:SF10">
    <property type="entry name" value="3-PHENYLPROPIONIC ACID TRANSPORTER-RELATED"/>
    <property type="match status" value="1"/>
</dbReference>
<feature type="transmembrane region" description="Helical" evidence="8">
    <location>
        <begin position="296"/>
        <end position="318"/>
    </location>
</feature>
<comment type="subcellular location">
    <subcellularLocation>
        <location evidence="1">Cell inner membrane</location>
        <topology evidence="1">Multi-pass membrane protein</topology>
    </subcellularLocation>
</comment>
<evidence type="ECO:0000256" key="2">
    <source>
        <dbReference type="ARBA" id="ARBA00022448"/>
    </source>
</evidence>
<evidence type="ECO:0000256" key="4">
    <source>
        <dbReference type="ARBA" id="ARBA00022519"/>
    </source>
</evidence>
<dbReference type="GO" id="GO:0015528">
    <property type="term" value="F:lactose:proton symporter activity"/>
    <property type="evidence" value="ECO:0007669"/>
    <property type="project" value="TreeGrafter"/>
</dbReference>
<dbReference type="PANTHER" id="PTHR23522">
    <property type="entry name" value="BLL5896 PROTEIN"/>
    <property type="match status" value="1"/>
</dbReference>
<keyword evidence="4" id="KW-0997">Cell inner membrane</keyword>
<feature type="transmembrane region" description="Helical" evidence="8">
    <location>
        <begin position="361"/>
        <end position="382"/>
    </location>
</feature>
<feature type="transmembrane region" description="Helical" evidence="8">
    <location>
        <begin position="245"/>
        <end position="266"/>
    </location>
</feature>
<dbReference type="SUPFAM" id="SSF103473">
    <property type="entry name" value="MFS general substrate transporter"/>
    <property type="match status" value="1"/>
</dbReference>
<dbReference type="AlphaFoldDB" id="A0A6P1TMY7"/>
<feature type="transmembrane region" description="Helical" evidence="8">
    <location>
        <begin position="202"/>
        <end position="225"/>
    </location>
</feature>
<dbReference type="Gene3D" id="1.20.1250.20">
    <property type="entry name" value="MFS general substrate transporter like domains"/>
    <property type="match status" value="2"/>
</dbReference>
<dbReference type="InterPro" id="IPR036259">
    <property type="entry name" value="MFS_trans_sf"/>
</dbReference>
<feature type="domain" description="Major facilitator superfamily associated" evidence="9">
    <location>
        <begin position="19"/>
        <end position="361"/>
    </location>
</feature>
<name>A0A6P1TMY7_9FIRM</name>